<name>A0A8R2JL29_ACYPI</name>
<dbReference type="SUPFAM" id="SSF50965">
    <property type="entry name" value="Galactose oxidase, central domain"/>
    <property type="match status" value="1"/>
</dbReference>
<reference evidence="4" key="2">
    <citation type="submission" date="2022-06" db="UniProtKB">
        <authorList>
            <consortium name="EnsemblMetazoa"/>
        </authorList>
    </citation>
    <scope>IDENTIFICATION</scope>
</reference>
<evidence type="ECO:0000259" key="3">
    <source>
        <dbReference type="PROSITE" id="PS50097"/>
    </source>
</evidence>
<evidence type="ECO:0000256" key="2">
    <source>
        <dbReference type="ARBA" id="ARBA00022737"/>
    </source>
</evidence>
<protein>
    <recommendedName>
        <fullName evidence="3">BTB domain-containing protein</fullName>
    </recommendedName>
</protein>
<dbReference type="InterPro" id="IPR011333">
    <property type="entry name" value="SKP1/BTB/POZ_sf"/>
</dbReference>
<dbReference type="GeneID" id="103309783"/>
<dbReference type="Gene3D" id="2.120.10.80">
    <property type="entry name" value="Kelch-type beta propeller"/>
    <property type="match status" value="1"/>
</dbReference>
<dbReference type="Pfam" id="PF00651">
    <property type="entry name" value="BTB"/>
    <property type="match status" value="1"/>
</dbReference>
<dbReference type="RefSeq" id="XP_029341272.1">
    <property type="nucleotide sequence ID" value="XM_029485412.1"/>
</dbReference>
<dbReference type="GO" id="GO:0003779">
    <property type="term" value="F:actin binding"/>
    <property type="evidence" value="ECO:0007669"/>
    <property type="project" value="UniProtKB-KW"/>
</dbReference>
<dbReference type="InterPro" id="IPR015915">
    <property type="entry name" value="Kelch-typ_b-propeller"/>
</dbReference>
<dbReference type="SMART" id="SM00612">
    <property type="entry name" value="Kelch"/>
    <property type="match status" value="4"/>
</dbReference>
<dbReference type="Proteomes" id="UP000007819">
    <property type="component" value="Chromosome X"/>
</dbReference>
<feature type="domain" description="BTB" evidence="3">
    <location>
        <begin position="43"/>
        <end position="112"/>
    </location>
</feature>
<dbReference type="KEGG" id="api:103309783"/>
<dbReference type="PROSITE" id="PS50097">
    <property type="entry name" value="BTB"/>
    <property type="match status" value="1"/>
</dbReference>
<sequence length="526" mass="61135">MFKKKILIYSGDDAEIALTTKGLKYKGKNEPYPNGIQLDDCTMDVSLVVNNQKINAHRNVLASNSDYFDRMLDGYFKERFQDKIEINIADVSFEILSTLVQFFYTSEIYITENNVQDLLISSSIFLLDEVQTACVDYMKELIDVENCINMKDLANALELNDLHSICMTYIINNFRFLAIYKEFMKTNYDEMMLFIKNDDLFAKEDMVYDVVMNWIKYDPATRWKYSTELLWFVRLPLILSTYQGIMNVCEYQGAKINELISFRMEHRRPFRKGILVLSHYQFESTLEWYDAGLDKWQNCSSKTIICRLLPPRTLCTVILLDDGRLFAAGGANRHGNGMQSTYIFNLKTNEWTSCMDMHHERLKPFVVQIGSYVYVIGMNEAGYYDTRNDKWKFIKPIPEFNTGSAVCTLNENIYVIGGQRLENCYKSVWSYCTLTEEWVSLPELNFARSFSGAIAMNGNIYVFGGKIIDTPYSNTFEIYNLHDNKWIISNAYIMKKNLCHIDAIVLEKNSELFKKVLEGAINTIIN</sequence>
<dbReference type="InterPro" id="IPR000210">
    <property type="entry name" value="BTB/POZ_dom"/>
</dbReference>
<dbReference type="EnsemblMetazoa" id="XM_029485412.1">
    <property type="protein sequence ID" value="XP_029341272.1"/>
    <property type="gene ID" value="LOC103309783"/>
</dbReference>
<keyword evidence="5" id="KW-1185">Reference proteome</keyword>
<dbReference type="PANTHER" id="PTHR45632">
    <property type="entry name" value="LD33804P"/>
    <property type="match status" value="1"/>
</dbReference>
<reference evidence="5" key="1">
    <citation type="submission" date="2010-06" db="EMBL/GenBank/DDBJ databases">
        <authorList>
            <person name="Jiang H."/>
            <person name="Abraham K."/>
            <person name="Ali S."/>
            <person name="Alsbrooks S.L."/>
            <person name="Anim B.N."/>
            <person name="Anosike U.S."/>
            <person name="Attaway T."/>
            <person name="Bandaranaike D.P."/>
            <person name="Battles P.K."/>
            <person name="Bell S.N."/>
            <person name="Bell A.V."/>
            <person name="Beltran B."/>
            <person name="Bickham C."/>
            <person name="Bustamante Y."/>
            <person name="Caleb T."/>
            <person name="Canada A."/>
            <person name="Cardenas V."/>
            <person name="Carter K."/>
            <person name="Chacko J."/>
            <person name="Chandrabose M.N."/>
            <person name="Chavez D."/>
            <person name="Chavez A."/>
            <person name="Chen L."/>
            <person name="Chu H.-S."/>
            <person name="Claassen K.J."/>
            <person name="Cockrell R."/>
            <person name="Collins M."/>
            <person name="Cooper J.A."/>
            <person name="Cree A."/>
            <person name="Curry S.M."/>
            <person name="Da Y."/>
            <person name="Dao M.D."/>
            <person name="Das B."/>
            <person name="Davila M.-L."/>
            <person name="Davy-Carroll L."/>
            <person name="Denson S."/>
            <person name="Dinh H."/>
            <person name="Ebong V.E."/>
            <person name="Edwards J.R."/>
            <person name="Egan A."/>
            <person name="El-Daye J."/>
            <person name="Escobedo L."/>
            <person name="Fernandez S."/>
            <person name="Fernando P.R."/>
            <person name="Flagg N."/>
            <person name="Forbes L.D."/>
            <person name="Fowler R.G."/>
            <person name="Fu Q."/>
            <person name="Gabisi R.A."/>
            <person name="Ganer J."/>
            <person name="Garbino Pronczuk A."/>
            <person name="Garcia R.M."/>
            <person name="Garner T."/>
            <person name="Garrett T.E."/>
            <person name="Gonzalez D.A."/>
            <person name="Hamid H."/>
            <person name="Hawkins E.S."/>
            <person name="Hirani K."/>
            <person name="Hogues M.E."/>
            <person name="Hollins B."/>
            <person name="Hsiao C.-H."/>
            <person name="Jabil R."/>
            <person name="James M.L."/>
            <person name="Jhangiani S.N."/>
            <person name="Johnson B."/>
            <person name="Johnson Q."/>
            <person name="Joshi V."/>
            <person name="Kalu J.B."/>
            <person name="Kam C."/>
            <person name="Kashfia A."/>
            <person name="Keebler J."/>
            <person name="Kisamo H."/>
            <person name="Kovar C.L."/>
            <person name="Lago L.A."/>
            <person name="Lai C.-Y."/>
            <person name="Laidlaw J."/>
            <person name="Lara F."/>
            <person name="Le T.-K."/>
            <person name="Lee S.L."/>
            <person name="Legall F.H."/>
            <person name="Lemon S.J."/>
            <person name="Lewis L.R."/>
            <person name="Li B."/>
            <person name="Liu Y."/>
            <person name="Liu Y.-S."/>
            <person name="Lopez J."/>
            <person name="Lozado R.J."/>
            <person name="Lu J."/>
            <person name="Madu R.C."/>
            <person name="Maheshwari M."/>
            <person name="Maheshwari R."/>
            <person name="Malloy K."/>
            <person name="Martinez E."/>
            <person name="Mathew T."/>
            <person name="Mercado I.C."/>
            <person name="Mercado C."/>
            <person name="Meyer B."/>
            <person name="Montgomery K."/>
            <person name="Morgan M.B."/>
            <person name="Munidasa M."/>
            <person name="Nazareth L.V."/>
            <person name="Nelson J."/>
            <person name="Ng B.M."/>
            <person name="Nguyen N.B."/>
            <person name="Nguyen P.Q."/>
            <person name="Nguyen T."/>
            <person name="Obregon M."/>
            <person name="Okwuonu G.O."/>
            <person name="Onwere C.G."/>
            <person name="Orozco G."/>
            <person name="Parra A."/>
            <person name="Patel S."/>
            <person name="Patil S."/>
            <person name="Perez A."/>
            <person name="Perez Y."/>
            <person name="Pham C."/>
            <person name="Primus E.L."/>
            <person name="Pu L.-L."/>
            <person name="Puazo M."/>
            <person name="Qin X."/>
            <person name="Quiroz J.B."/>
            <person name="Reese J."/>
            <person name="Richards S."/>
            <person name="Rives C.M."/>
            <person name="Robberts R."/>
            <person name="Ruiz S.J."/>
            <person name="Ruiz M.J."/>
            <person name="Santibanez J."/>
            <person name="Schneider B.W."/>
            <person name="Sisson I."/>
            <person name="Smith M."/>
            <person name="Sodergren E."/>
            <person name="Song X.-Z."/>
            <person name="Song B.B."/>
            <person name="Summersgill H."/>
            <person name="Thelus R."/>
            <person name="Thornton R.D."/>
            <person name="Trejos Z.Y."/>
            <person name="Usmani K."/>
            <person name="Vattathil S."/>
            <person name="Villasana D."/>
            <person name="Walker D.L."/>
            <person name="Wang S."/>
            <person name="Wang K."/>
            <person name="White C.S."/>
            <person name="Williams A.C."/>
            <person name="Williamson J."/>
            <person name="Wilson K."/>
            <person name="Woghiren I.O."/>
            <person name="Woodworth J.R."/>
            <person name="Worley K.C."/>
            <person name="Wright R.A."/>
            <person name="Wu W."/>
            <person name="Young L."/>
            <person name="Zhang L."/>
            <person name="Zhang J."/>
            <person name="Zhu Y."/>
            <person name="Muzny D.M."/>
            <person name="Weinstock G."/>
            <person name="Gibbs R.A."/>
        </authorList>
    </citation>
    <scope>NUCLEOTIDE SEQUENCE [LARGE SCALE GENOMIC DNA]</scope>
    <source>
        <strain evidence="5">LSR1</strain>
    </source>
</reference>
<evidence type="ECO:0000313" key="4">
    <source>
        <dbReference type="EnsemblMetazoa" id="XP_029341272.1"/>
    </source>
</evidence>
<dbReference type="SMART" id="SM00875">
    <property type="entry name" value="BACK"/>
    <property type="match status" value="1"/>
</dbReference>
<evidence type="ECO:0000313" key="5">
    <source>
        <dbReference type="Proteomes" id="UP000007819"/>
    </source>
</evidence>
<dbReference type="Gene3D" id="3.30.710.10">
    <property type="entry name" value="Potassium Channel Kv1.1, Chain A"/>
    <property type="match status" value="1"/>
</dbReference>
<dbReference type="InterPro" id="IPR006652">
    <property type="entry name" value="Kelch_1"/>
</dbReference>
<dbReference type="AlphaFoldDB" id="A0A8R2JL29"/>
<dbReference type="InterPro" id="IPR011705">
    <property type="entry name" value="BACK"/>
</dbReference>
<keyword evidence="2" id="KW-0677">Repeat</keyword>
<organism evidence="4 5">
    <name type="scientific">Acyrthosiphon pisum</name>
    <name type="common">Pea aphid</name>
    <dbReference type="NCBI Taxonomy" id="7029"/>
    <lineage>
        <taxon>Eukaryota</taxon>
        <taxon>Metazoa</taxon>
        <taxon>Ecdysozoa</taxon>
        <taxon>Arthropoda</taxon>
        <taxon>Hexapoda</taxon>
        <taxon>Insecta</taxon>
        <taxon>Pterygota</taxon>
        <taxon>Neoptera</taxon>
        <taxon>Paraneoptera</taxon>
        <taxon>Hemiptera</taxon>
        <taxon>Sternorrhyncha</taxon>
        <taxon>Aphidomorpha</taxon>
        <taxon>Aphidoidea</taxon>
        <taxon>Aphididae</taxon>
        <taxon>Macrosiphini</taxon>
        <taxon>Acyrthosiphon</taxon>
    </lineage>
</organism>
<proteinExistence type="predicted"/>
<dbReference type="InterPro" id="IPR011043">
    <property type="entry name" value="Gal_Oxase/kelch_b-propeller"/>
</dbReference>
<accession>A0A8R2JL29</accession>
<dbReference type="Pfam" id="PF01344">
    <property type="entry name" value="Kelch_1"/>
    <property type="match status" value="3"/>
</dbReference>
<dbReference type="SUPFAM" id="SSF54695">
    <property type="entry name" value="POZ domain"/>
    <property type="match status" value="1"/>
</dbReference>
<keyword evidence="1" id="KW-0880">Kelch repeat</keyword>
<dbReference type="Gene3D" id="1.25.40.420">
    <property type="match status" value="1"/>
</dbReference>
<dbReference type="OrthoDB" id="6359943at2759"/>
<dbReference type="Pfam" id="PF07707">
    <property type="entry name" value="BACK"/>
    <property type="match status" value="1"/>
</dbReference>
<dbReference type="SMART" id="SM00225">
    <property type="entry name" value="BTB"/>
    <property type="match status" value="1"/>
</dbReference>
<evidence type="ECO:0000256" key="1">
    <source>
        <dbReference type="ARBA" id="ARBA00022441"/>
    </source>
</evidence>
<dbReference type="PANTHER" id="PTHR45632:SF3">
    <property type="entry name" value="KELCH-LIKE PROTEIN 32"/>
    <property type="match status" value="1"/>
</dbReference>